<keyword evidence="3" id="KW-1185">Reference proteome</keyword>
<evidence type="ECO:0000313" key="2">
    <source>
        <dbReference type="EMBL" id="KAL1612837.1"/>
    </source>
</evidence>
<dbReference type="PROSITE" id="PS50175">
    <property type="entry name" value="ASP_PROT_RETROV"/>
    <property type="match status" value="1"/>
</dbReference>
<dbReference type="InterPro" id="IPR001995">
    <property type="entry name" value="Peptidase_A2_cat"/>
</dbReference>
<dbReference type="Gene3D" id="1.25.40.20">
    <property type="entry name" value="Ankyrin repeat-containing domain"/>
    <property type="match status" value="1"/>
</dbReference>
<comment type="caution">
    <text evidence="2">The sequence shown here is derived from an EMBL/GenBank/DDBJ whole genome shotgun (WGS) entry which is preliminary data.</text>
</comment>
<name>A0ABR3S9H0_9PLEO</name>
<dbReference type="EMBL" id="JAKJXO020000001">
    <property type="protein sequence ID" value="KAL1612837.1"/>
    <property type="molecule type" value="Genomic_DNA"/>
</dbReference>
<dbReference type="Proteomes" id="UP001521785">
    <property type="component" value="Unassembled WGS sequence"/>
</dbReference>
<evidence type="ECO:0000259" key="1">
    <source>
        <dbReference type="PROSITE" id="PS50175"/>
    </source>
</evidence>
<gene>
    <name evidence="2" type="ORF">SLS60_001067</name>
</gene>
<dbReference type="InterPro" id="IPR036770">
    <property type="entry name" value="Ankyrin_rpt-contain_sf"/>
</dbReference>
<evidence type="ECO:0000313" key="3">
    <source>
        <dbReference type="Proteomes" id="UP001521785"/>
    </source>
</evidence>
<organism evidence="2 3">
    <name type="scientific">Paraconiothyrium brasiliense</name>
    <dbReference type="NCBI Taxonomy" id="300254"/>
    <lineage>
        <taxon>Eukaryota</taxon>
        <taxon>Fungi</taxon>
        <taxon>Dikarya</taxon>
        <taxon>Ascomycota</taxon>
        <taxon>Pezizomycotina</taxon>
        <taxon>Dothideomycetes</taxon>
        <taxon>Pleosporomycetidae</taxon>
        <taxon>Pleosporales</taxon>
        <taxon>Massarineae</taxon>
        <taxon>Didymosphaeriaceae</taxon>
        <taxon>Paraconiothyrium</taxon>
    </lineage>
</organism>
<protein>
    <recommendedName>
        <fullName evidence="1">Peptidase A2 domain-containing protein</fullName>
    </recommendedName>
</protein>
<proteinExistence type="predicted"/>
<reference evidence="2 3" key="1">
    <citation type="submission" date="2024-02" db="EMBL/GenBank/DDBJ databases">
        <title>De novo assembly and annotation of 12 fungi associated with fruit tree decline syndrome in Ontario, Canada.</title>
        <authorList>
            <person name="Sulman M."/>
            <person name="Ellouze W."/>
            <person name="Ilyukhin E."/>
        </authorList>
    </citation>
    <scope>NUCLEOTIDE SEQUENCE [LARGE SCALE GENOMIC DNA]</scope>
    <source>
        <strain evidence="2 3">M42-189</strain>
    </source>
</reference>
<accession>A0ABR3S9H0</accession>
<feature type="domain" description="Peptidase A2" evidence="1">
    <location>
        <begin position="135"/>
        <end position="167"/>
    </location>
</feature>
<dbReference type="SUPFAM" id="SSF48403">
    <property type="entry name" value="Ankyrin repeat"/>
    <property type="match status" value="1"/>
</dbReference>
<sequence length="267" mass="29145">MADAHSNILAACSSGDIPTLKASFQELQIGPDHPQSVYSLDRKLVEEQQLPVSERMFVAAIKGEQAGVIAFLSDHFGKVNLCGYPMRAAIDTGNTQVLRAACRADQRSADAEVGEDECINPLGYAASQENGAELVKVLLDGGADPNTIPPFRLPQCWNVSAAVLGGLPLSTFEQLFDAGYQGNDRWAVKFAVERKRADVLEILFARGKKFSDAQFPPEKEMIEIANMDNDVNMVAAIKRAYVTLPRRKSDRRPGLVASVIGRLRSRV</sequence>